<keyword evidence="2" id="KW-1185">Reference proteome</keyword>
<comment type="caution">
    <text evidence="1">The sequence shown here is derived from an EMBL/GenBank/DDBJ whole genome shotgun (WGS) entry which is preliminary data.</text>
</comment>
<evidence type="ECO:0000313" key="1">
    <source>
        <dbReference type="EMBL" id="MBL1104923.1"/>
    </source>
</evidence>
<dbReference type="Proteomes" id="UP000621386">
    <property type="component" value="Unassembled WGS sequence"/>
</dbReference>
<name>A0ABS1NXX4_9ACTN</name>
<reference evidence="1 2" key="1">
    <citation type="submission" date="2021-01" db="EMBL/GenBank/DDBJ databases">
        <title>WGS of actinomycetes isolated from Thailand.</title>
        <authorList>
            <person name="Thawai C."/>
        </authorList>
    </citation>
    <scope>NUCLEOTIDE SEQUENCE [LARGE SCALE GENOMIC DNA]</scope>
    <source>
        <strain evidence="1 2">CH5-8</strain>
    </source>
</reference>
<dbReference type="EMBL" id="JAERRH010000003">
    <property type="protein sequence ID" value="MBL1104923.1"/>
    <property type="molecule type" value="Genomic_DNA"/>
</dbReference>
<gene>
    <name evidence="1" type="ORF">JK361_10005</name>
</gene>
<proteinExistence type="predicted"/>
<accession>A0ABS1NXX4</accession>
<evidence type="ECO:0000313" key="2">
    <source>
        <dbReference type="Proteomes" id="UP000621386"/>
    </source>
</evidence>
<organism evidence="1 2">
    <name type="scientific">Streptomyces musisoli</name>
    <dbReference type="NCBI Taxonomy" id="2802280"/>
    <lineage>
        <taxon>Bacteria</taxon>
        <taxon>Bacillati</taxon>
        <taxon>Actinomycetota</taxon>
        <taxon>Actinomycetes</taxon>
        <taxon>Kitasatosporales</taxon>
        <taxon>Streptomycetaceae</taxon>
        <taxon>Streptomyces</taxon>
    </lineage>
</organism>
<sequence length="218" mass="24478">MNIYECSVCGAPQEAKTCDRCRSRIRGALAQLPEQYVYLCMSRQRVQGGDEDGRSSKKLHAPLPGRGDVLNMLGPASRQAVTGAEDQVGSVPFLEVLWSWCEAVTEERGLTPVRRDVTSMTGRLTKHLDWICEQSWVADFAEEIRDLVRTSQRITMTEPRRELLGGVTCPSCEGLTLVRYFPGDWAAECRLCPSVRLDERDYQALVKEQARNLEGVNP</sequence>
<dbReference type="RefSeq" id="WP_201815363.1">
    <property type="nucleotide sequence ID" value="NZ_JAERRH010000003.1"/>
</dbReference>
<protein>
    <submittedName>
        <fullName evidence="1">Uncharacterized protein</fullName>
    </submittedName>
</protein>